<sequence>MGFNVKTPLLATDVIIRLWDGENFKGIVLIERKYPPVGLALPGGFVEVGERVEEAAAREMREETGLEVRLHKLMGVYSDPERDPRAHVVSVVWIGDAQGEPKAGSDAKKVKVYRLEEIPLDKLVFDHKKIILDFLKGNY</sequence>
<dbReference type="CDD" id="cd18873">
    <property type="entry name" value="NUDIX_NadM_like"/>
    <property type="match status" value="1"/>
</dbReference>
<dbReference type="PANTHER" id="PTHR43736:SF1">
    <property type="entry name" value="DIHYDRONEOPTERIN TRIPHOSPHATE DIPHOSPHATASE"/>
    <property type="match status" value="1"/>
</dbReference>
<dbReference type="PATRIC" id="fig|224324.8.peg.1130"/>
<protein>
    <submittedName>
        <fullName evidence="4">8-OXO-dGTPase domain (MutT domain)</fullName>
    </submittedName>
</protein>
<dbReference type="InterPro" id="IPR015797">
    <property type="entry name" value="NUDIX_hydrolase-like_dom_sf"/>
</dbReference>
<evidence type="ECO:0000313" key="5">
    <source>
        <dbReference type="Proteomes" id="UP000000798"/>
    </source>
</evidence>
<reference evidence="4 5" key="1">
    <citation type="journal article" date="1998" name="Nature">
        <title>The complete genome of the hyperthermophilic bacterium Aquifex aeolicus.</title>
        <authorList>
            <person name="Deckert G."/>
            <person name="Warren P.V."/>
            <person name="Gaasterland T."/>
            <person name="Young W.G."/>
            <person name="Lenox A.L."/>
            <person name="Graham D.E."/>
            <person name="Overbeek R."/>
            <person name="Snead M.A."/>
            <person name="Keller M."/>
            <person name="Aujay M."/>
            <person name="Huber R."/>
            <person name="Feldman R.A."/>
            <person name="Short J.M."/>
            <person name="Olson G.J."/>
            <person name="Swanson R.V."/>
        </authorList>
    </citation>
    <scope>NUCLEOTIDE SEQUENCE [LARGE SCALE GENOMIC DNA]</scope>
    <source>
        <strain evidence="4 5">VF5</strain>
    </source>
</reference>
<dbReference type="eggNOG" id="COG1051">
    <property type="taxonomic scope" value="Bacteria"/>
</dbReference>
<dbReference type="KEGG" id="aae:aq_1449"/>
<dbReference type="RefSeq" id="WP_010880938.1">
    <property type="nucleotide sequence ID" value="NC_000918.1"/>
</dbReference>
<gene>
    <name evidence="4" type="primary">mutT</name>
    <name evidence="4" type="ordered locus">aq_1449</name>
</gene>
<dbReference type="PANTHER" id="PTHR43736">
    <property type="entry name" value="ADP-RIBOSE PYROPHOSPHATASE"/>
    <property type="match status" value="1"/>
</dbReference>
<dbReference type="InParanoid" id="O67435"/>
<dbReference type="Gene3D" id="3.90.79.10">
    <property type="entry name" value="Nucleoside Triphosphate Pyrophosphohydrolase"/>
    <property type="match status" value="1"/>
</dbReference>
<dbReference type="GO" id="GO:0008828">
    <property type="term" value="F:dATP diphosphatase activity"/>
    <property type="evidence" value="ECO:0000318"/>
    <property type="project" value="GO_Central"/>
</dbReference>
<keyword evidence="1 2" id="KW-0378">Hydrolase</keyword>
<dbReference type="PROSITE" id="PS00893">
    <property type="entry name" value="NUDIX_BOX"/>
    <property type="match status" value="1"/>
</dbReference>
<dbReference type="Pfam" id="PF00293">
    <property type="entry name" value="NUDIX"/>
    <property type="match status" value="1"/>
</dbReference>
<feature type="domain" description="Nudix hydrolase" evidence="3">
    <location>
        <begin position="9"/>
        <end position="137"/>
    </location>
</feature>
<dbReference type="GO" id="GO:0019177">
    <property type="term" value="F:dihydroneopterin triphosphate pyrophosphohydrolase activity"/>
    <property type="evidence" value="ECO:0000318"/>
    <property type="project" value="GO_Central"/>
</dbReference>
<dbReference type="PIR" id="A70426">
    <property type="entry name" value="A70426"/>
</dbReference>
<dbReference type="HOGENOM" id="CLU_037162_20_3_0"/>
<dbReference type="OrthoDB" id="9786141at2"/>
<dbReference type="GO" id="GO:0046654">
    <property type="term" value="P:tetrahydrofolate biosynthetic process"/>
    <property type="evidence" value="ECO:0000318"/>
    <property type="project" value="GO_Central"/>
</dbReference>
<evidence type="ECO:0000313" key="4">
    <source>
        <dbReference type="EMBL" id="AAC07397.1"/>
    </source>
</evidence>
<dbReference type="InterPro" id="IPR020476">
    <property type="entry name" value="Nudix_hydrolase"/>
</dbReference>
<proteinExistence type="evidence at protein level"/>
<dbReference type="InterPro" id="IPR020084">
    <property type="entry name" value="NUDIX_hydrolase_CS"/>
</dbReference>
<dbReference type="EMBL" id="AE000657">
    <property type="protein sequence ID" value="AAC07397.1"/>
    <property type="molecule type" value="Genomic_DNA"/>
</dbReference>
<dbReference type="PDBsum" id="2YYH"/>
<evidence type="ECO:0000256" key="1">
    <source>
        <dbReference type="ARBA" id="ARBA00022801"/>
    </source>
</evidence>
<dbReference type="SUPFAM" id="SSF55811">
    <property type="entry name" value="Nudix"/>
    <property type="match status" value="1"/>
</dbReference>
<dbReference type="InterPro" id="IPR000086">
    <property type="entry name" value="NUDIX_hydrolase_dom"/>
</dbReference>
<dbReference type="PDB" id="2YYH">
    <property type="method" value="X-ray"/>
    <property type="resolution" value="1.80 A"/>
    <property type="chains" value="A/B/C/D=1-139"/>
</dbReference>
<reference evidence="6" key="2">
    <citation type="submission" date="2007-04" db="PDB data bank">
        <title>Crystal structure of Nudix family protein from Aquifex aeolicus.</title>
        <authorList>
            <person name="Nakakaga N."/>
            <person name="Kishishita S."/>
            <person name="Yokoyama S."/>
            <person name="Kuramitsu S."/>
        </authorList>
    </citation>
    <scope>X-RAY CRYSTALLOGRAPHY (1.80 ANGSTROMS)</scope>
</reference>
<organism evidence="4 5">
    <name type="scientific">Aquifex aeolicus (strain VF5)</name>
    <dbReference type="NCBI Taxonomy" id="224324"/>
    <lineage>
        <taxon>Bacteria</taxon>
        <taxon>Pseudomonadati</taxon>
        <taxon>Aquificota</taxon>
        <taxon>Aquificia</taxon>
        <taxon>Aquificales</taxon>
        <taxon>Aquificaceae</taxon>
        <taxon>Aquifex</taxon>
    </lineage>
</organism>
<keyword evidence="6" id="KW-0002">3D-structure</keyword>
<dbReference type="GO" id="GO:0046656">
    <property type="term" value="P:folic acid biosynthetic process"/>
    <property type="evidence" value="ECO:0000318"/>
    <property type="project" value="GO_Central"/>
</dbReference>
<evidence type="ECO:0000256" key="2">
    <source>
        <dbReference type="RuleBase" id="RU003476"/>
    </source>
</evidence>
<dbReference type="SMR" id="O67435"/>
<evidence type="ECO:0007829" key="6">
    <source>
        <dbReference type="PDB" id="2YYH"/>
    </source>
</evidence>
<keyword evidence="5" id="KW-1185">Reference proteome</keyword>
<dbReference type="PRINTS" id="PR00502">
    <property type="entry name" value="NUDIXFAMILY"/>
</dbReference>
<name>O67435_AQUAE</name>
<dbReference type="EnsemblBacteria" id="AAC07397">
    <property type="protein sequence ID" value="AAC07397"/>
    <property type="gene ID" value="aq_1449"/>
</dbReference>
<evidence type="ECO:0000259" key="3">
    <source>
        <dbReference type="PROSITE" id="PS51462"/>
    </source>
</evidence>
<dbReference type="AlphaFoldDB" id="O67435"/>
<comment type="similarity">
    <text evidence="2">Belongs to the Nudix hydrolase family.</text>
</comment>
<accession>O67435</accession>
<dbReference type="Proteomes" id="UP000000798">
    <property type="component" value="Chromosome"/>
</dbReference>
<dbReference type="STRING" id="224324.aq_1449"/>
<dbReference type="PROSITE" id="PS51462">
    <property type="entry name" value="NUDIX"/>
    <property type="match status" value="1"/>
</dbReference>
<dbReference type="EvolutionaryTrace" id="O67435"/>